<protein>
    <submittedName>
        <fullName evidence="2">Uncharacterized protein</fullName>
    </submittedName>
</protein>
<dbReference type="AlphaFoldDB" id="A0A1H3ARH7"/>
<evidence type="ECO:0000313" key="3">
    <source>
        <dbReference type="Proteomes" id="UP000182379"/>
    </source>
</evidence>
<feature type="transmembrane region" description="Helical" evidence="1">
    <location>
        <begin position="71"/>
        <end position="89"/>
    </location>
</feature>
<accession>A0A1H3ARH7</accession>
<keyword evidence="1" id="KW-0812">Transmembrane</keyword>
<organism evidence="2 3">
    <name type="scientific">Acidaminococcus fermentans</name>
    <dbReference type="NCBI Taxonomy" id="905"/>
    <lineage>
        <taxon>Bacteria</taxon>
        <taxon>Bacillati</taxon>
        <taxon>Bacillota</taxon>
        <taxon>Negativicutes</taxon>
        <taxon>Acidaminococcales</taxon>
        <taxon>Acidaminococcaceae</taxon>
        <taxon>Acidaminococcus</taxon>
    </lineage>
</organism>
<feature type="transmembrane region" description="Helical" evidence="1">
    <location>
        <begin position="133"/>
        <end position="156"/>
    </location>
</feature>
<feature type="transmembrane region" description="Helical" evidence="1">
    <location>
        <begin position="6"/>
        <end position="24"/>
    </location>
</feature>
<dbReference type="Proteomes" id="UP000182379">
    <property type="component" value="Unassembled WGS sequence"/>
</dbReference>
<keyword evidence="1" id="KW-0472">Membrane</keyword>
<evidence type="ECO:0000256" key="1">
    <source>
        <dbReference type="SAM" id="Phobius"/>
    </source>
</evidence>
<evidence type="ECO:0000313" key="2">
    <source>
        <dbReference type="EMBL" id="SDX32205.1"/>
    </source>
</evidence>
<name>A0A1H3ARH7_ACIFE</name>
<proteinExistence type="predicted"/>
<dbReference type="EMBL" id="FNOP01000022">
    <property type="protein sequence ID" value="SDX32205.1"/>
    <property type="molecule type" value="Genomic_DNA"/>
</dbReference>
<sequence length="304" mass="35622">MAQILLPLFLFCVSLLPAAYLRYYPFRSIVRPSTRHFLLCGHLYIFLFEFVLLAGLFGRGLMKFETGTFQFLYYFCYLPYLLLLVFTVRPFWLRHLFVLGLQAIYMILIHTLCLEIFKLFLPEAWHTNRVLPYFSLYLGLFLLGMPLALKVLGKLFTREQLTSPRPAFWTWLGPIPLLLCYYHANQGYFILDPEILFHPFFQLYILITLGMLVSVALLLVRSLQGGLRQTQTMLQVKEQNLRLQGQLNVLNDYAAALRKEQQELAILRHDSRHQLRLLGELAENGQFGEVEKHLLKLRKEVADK</sequence>
<keyword evidence="1" id="KW-1133">Transmembrane helix</keyword>
<feature type="transmembrane region" description="Helical" evidence="1">
    <location>
        <begin position="96"/>
        <end position="121"/>
    </location>
</feature>
<feature type="transmembrane region" description="Helical" evidence="1">
    <location>
        <begin position="36"/>
        <end position="59"/>
    </location>
</feature>
<gene>
    <name evidence="2" type="ORF">SAMN05216495_12211</name>
</gene>
<reference evidence="2 3" key="1">
    <citation type="submission" date="2016-10" db="EMBL/GenBank/DDBJ databases">
        <authorList>
            <person name="Varghese N."/>
            <person name="Submissions S."/>
        </authorList>
    </citation>
    <scope>NUCLEOTIDE SEQUENCE [LARGE SCALE GENOMIC DNA]</scope>
    <source>
        <strain evidence="2 3">WCC6</strain>
    </source>
</reference>
<comment type="caution">
    <text evidence="2">The sequence shown here is derived from an EMBL/GenBank/DDBJ whole genome shotgun (WGS) entry which is preliminary data.</text>
</comment>
<dbReference type="RefSeq" id="WP_143025794.1">
    <property type="nucleotide sequence ID" value="NZ_FNOP01000022.1"/>
</dbReference>
<feature type="transmembrane region" description="Helical" evidence="1">
    <location>
        <begin position="196"/>
        <end position="220"/>
    </location>
</feature>
<feature type="transmembrane region" description="Helical" evidence="1">
    <location>
        <begin position="168"/>
        <end position="184"/>
    </location>
</feature>